<dbReference type="PROSITE" id="PS00866">
    <property type="entry name" value="CPSASE_1"/>
    <property type="match status" value="1"/>
</dbReference>
<dbReference type="PANTHER" id="PTHR23132:SF23">
    <property type="entry name" value="D-ALANINE--D-ALANINE LIGASE B"/>
    <property type="match status" value="1"/>
</dbReference>
<dbReference type="InterPro" id="IPR013815">
    <property type="entry name" value="ATP_grasp_subdomain_1"/>
</dbReference>
<proteinExistence type="inferred from homology"/>
<evidence type="ECO:0000313" key="15">
    <source>
        <dbReference type="Proteomes" id="UP000050326"/>
    </source>
</evidence>
<evidence type="ECO:0000259" key="13">
    <source>
        <dbReference type="PROSITE" id="PS50975"/>
    </source>
</evidence>
<dbReference type="Gene3D" id="3.30.470.20">
    <property type="entry name" value="ATP-grasp fold, B domain"/>
    <property type="match status" value="1"/>
</dbReference>
<dbReference type="GO" id="GO:0008716">
    <property type="term" value="F:D-alanine-D-alanine ligase activity"/>
    <property type="evidence" value="ECO:0007669"/>
    <property type="project" value="UniProtKB-EC"/>
</dbReference>
<dbReference type="RefSeq" id="WP_054873874.1">
    <property type="nucleotide sequence ID" value="NZ_LKET01000021.1"/>
</dbReference>
<dbReference type="GO" id="GO:0008360">
    <property type="term" value="P:regulation of cell shape"/>
    <property type="evidence" value="ECO:0007669"/>
    <property type="project" value="UniProtKB-KW"/>
</dbReference>
<comment type="caution">
    <text evidence="14">The sequence shown here is derived from an EMBL/GenBank/DDBJ whole genome shotgun (WGS) entry which is preliminary data.</text>
</comment>
<dbReference type="OrthoDB" id="9813261at2"/>
<dbReference type="STRING" id="36849.OXPF_07600"/>
<evidence type="ECO:0000256" key="11">
    <source>
        <dbReference type="PROSITE-ProRule" id="PRU00409"/>
    </source>
</evidence>
<dbReference type="GO" id="GO:0046872">
    <property type="term" value="F:metal ion binding"/>
    <property type="evidence" value="ECO:0007669"/>
    <property type="project" value="UniProtKB-KW"/>
</dbReference>
<feature type="domain" description="ATP-grasp" evidence="13">
    <location>
        <begin position="112"/>
        <end position="320"/>
    </location>
</feature>
<evidence type="ECO:0000256" key="8">
    <source>
        <dbReference type="ARBA" id="ARBA00022960"/>
    </source>
</evidence>
<dbReference type="SUPFAM" id="SSF56059">
    <property type="entry name" value="Glutathione synthetase ATP-binding domain-like"/>
    <property type="match status" value="1"/>
</dbReference>
<dbReference type="SUPFAM" id="SSF52440">
    <property type="entry name" value="PreATP-grasp domain"/>
    <property type="match status" value="1"/>
</dbReference>
<keyword evidence="3" id="KW-0963">Cytoplasm</keyword>
<dbReference type="PROSITE" id="PS00844">
    <property type="entry name" value="DALA_DALA_LIGASE_2"/>
    <property type="match status" value="1"/>
</dbReference>
<dbReference type="GO" id="GO:0071555">
    <property type="term" value="P:cell wall organization"/>
    <property type="evidence" value="ECO:0007669"/>
    <property type="project" value="UniProtKB-KW"/>
</dbReference>
<dbReference type="Gene3D" id="3.40.50.20">
    <property type="match status" value="1"/>
</dbReference>
<dbReference type="EC" id="6.3.2.4" evidence="14"/>
<evidence type="ECO:0000313" key="14">
    <source>
        <dbReference type="EMBL" id="KPU45527.1"/>
    </source>
</evidence>
<keyword evidence="4 14" id="KW-0436">Ligase</keyword>
<dbReference type="InterPro" id="IPR000291">
    <property type="entry name" value="D-Ala_lig_Van_CS"/>
</dbReference>
<accession>A0A0P9AJD8</accession>
<reference evidence="14 15" key="1">
    <citation type="submission" date="2015-09" db="EMBL/GenBank/DDBJ databases">
        <title>Genome sequence of Oxobacter pfennigii DSM 3222.</title>
        <authorList>
            <person name="Poehlein A."/>
            <person name="Bengelsdorf F.R."/>
            <person name="Schiel-Bengelsdorf B."/>
            <person name="Duerre P."/>
            <person name="Daniel R."/>
        </authorList>
    </citation>
    <scope>NUCLEOTIDE SEQUENCE [LARGE SCALE GENOMIC DNA]</scope>
    <source>
        <strain evidence="14 15">DSM 3222</strain>
    </source>
</reference>
<organism evidence="14 15">
    <name type="scientific">Oxobacter pfennigii</name>
    <dbReference type="NCBI Taxonomy" id="36849"/>
    <lineage>
        <taxon>Bacteria</taxon>
        <taxon>Bacillati</taxon>
        <taxon>Bacillota</taxon>
        <taxon>Clostridia</taxon>
        <taxon>Eubacteriales</taxon>
        <taxon>Clostridiaceae</taxon>
        <taxon>Oxobacter</taxon>
    </lineage>
</organism>
<evidence type="ECO:0000256" key="2">
    <source>
        <dbReference type="ARBA" id="ARBA00010871"/>
    </source>
</evidence>
<evidence type="ECO:0000256" key="5">
    <source>
        <dbReference type="ARBA" id="ARBA00022723"/>
    </source>
</evidence>
<evidence type="ECO:0000256" key="3">
    <source>
        <dbReference type="ARBA" id="ARBA00022490"/>
    </source>
</evidence>
<keyword evidence="15" id="KW-1185">Reference proteome</keyword>
<comment type="subcellular location">
    <subcellularLocation>
        <location evidence="1">Cytoplasm</location>
    </subcellularLocation>
</comment>
<sequence>MSFKIGLVYDKSRMPVRSNRESVKEDEQKNITRDRVREILKEKYEVLDFEAGEELGYKLKNNKVDMVFNLSTGIRGESRQAQVPAILEMLGIPYIGSGVLAHAIALDKSMAKKAFLFHGINTPKFQVVKGDNFVFDRSLNFPVIVKPACEGSGIGIYKDSLVHNEKELKNQVDKLRSEYNQTILVEEFIIGREFTCGIIGNSDETTVFPLMETDFSDVPEEYGRFNTFEVKSDHWQLAKYYCPADVDEILRSKIEDAAIGAYNALGCRDFSRVDIMVKDNTPYVLEINTLPGLKEGYSDFVRMANKGGIDYASLIYKIINTARKRCAV</sequence>
<evidence type="ECO:0000256" key="10">
    <source>
        <dbReference type="ARBA" id="ARBA00023316"/>
    </source>
</evidence>
<dbReference type="GO" id="GO:0005524">
    <property type="term" value="F:ATP binding"/>
    <property type="evidence" value="ECO:0007669"/>
    <property type="project" value="UniProtKB-UniRule"/>
</dbReference>
<dbReference type="Pfam" id="PF07478">
    <property type="entry name" value="Dala_Dala_lig_C"/>
    <property type="match status" value="1"/>
</dbReference>
<protein>
    <submittedName>
        <fullName evidence="14">D-alanine--D-alanine ligase</fullName>
        <ecNumber evidence="14">6.3.2.4</ecNumber>
    </submittedName>
</protein>
<keyword evidence="6 11" id="KW-0547">Nucleotide-binding</keyword>
<feature type="coiled-coil region" evidence="12">
    <location>
        <begin position="158"/>
        <end position="185"/>
    </location>
</feature>
<dbReference type="Gene3D" id="3.30.1490.20">
    <property type="entry name" value="ATP-grasp fold, A domain"/>
    <property type="match status" value="1"/>
</dbReference>
<dbReference type="PANTHER" id="PTHR23132">
    <property type="entry name" value="D-ALANINE--D-ALANINE LIGASE"/>
    <property type="match status" value="1"/>
</dbReference>
<dbReference type="InterPro" id="IPR016185">
    <property type="entry name" value="PreATP-grasp_dom_sf"/>
</dbReference>
<comment type="similarity">
    <text evidence="2">Belongs to the D-alanine--D-alanine ligase family.</text>
</comment>
<dbReference type="InterPro" id="IPR005479">
    <property type="entry name" value="CPAse_ATP-bd"/>
</dbReference>
<dbReference type="InterPro" id="IPR011095">
    <property type="entry name" value="Dala_Dala_lig_C"/>
</dbReference>
<evidence type="ECO:0000256" key="9">
    <source>
        <dbReference type="ARBA" id="ARBA00022984"/>
    </source>
</evidence>
<keyword evidence="7 11" id="KW-0067">ATP-binding</keyword>
<dbReference type="Proteomes" id="UP000050326">
    <property type="component" value="Unassembled WGS sequence"/>
</dbReference>
<evidence type="ECO:0000256" key="4">
    <source>
        <dbReference type="ARBA" id="ARBA00022598"/>
    </source>
</evidence>
<dbReference type="GO" id="GO:0009252">
    <property type="term" value="P:peptidoglycan biosynthetic process"/>
    <property type="evidence" value="ECO:0007669"/>
    <property type="project" value="UniProtKB-KW"/>
</dbReference>
<keyword evidence="10" id="KW-0961">Cell wall biogenesis/degradation</keyword>
<evidence type="ECO:0000256" key="6">
    <source>
        <dbReference type="ARBA" id="ARBA00022741"/>
    </source>
</evidence>
<evidence type="ECO:0000256" key="12">
    <source>
        <dbReference type="SAM" id="Coils"/>
    </source>
</evidence>
<evidence type="ECO:0000256" key="1">
    <source>
        <dbReference type="ARBA" id="ARBA00004496"/>
    </source>
</evidence>
<evidence type="ECO:0000256" key="7">
    <source>
        <dbReference type="ARBA" id="ARBA00022840"/>
    </source>
</evidence>
<keyword evidence="12" id="KW-0175">Coiled coil</keyword>
<dbReference type="AlphaFoldDB" id="A0A0P9AJD8"/>
<keyword evidence="5" id="KW-0479">Metal-binding</keyword>
<dbReference type="EMBL" id="LKET01000021">
    <property type="protein sequence ID" value="KPU45527.1"/>
    <property type="molecule type" value="Genomic_DNA"/>
</dbReference>
<keyword evidence="9" id="KW-0573">Peptidoglycan synthesis</keyword>
<dbReference type="GO" id="GO:0005737">
    <property type="term" value="C:cytoplasm"/>
    <property type="evidence" value="ECO:0007669"/>
    <property type="project" value="UniProtKB-SubCell"/>
</dbReference>
<dbReference type="PROSITE" id="PS50975">
    <property type="entry name" value="ATP_GRASP"/>
    <property type="match status" value="1"/>
</dbReference>
<name>A0A0P9AJD8_9CLOT</name>
<dbReference type="InterPro" id="IPR011761">
    <property type="entry name" value="ATP-grasp"/>
</dbReference>
<gene>
    <name evidence="14" type="primary">ddl_1</name>
    <name evidence="14" type="ORF">OXPF_07600</name>
</gene>
<keyword evidence="8" id="KW-0133">Cell shape</keyword>